<reference evidence="3 4" key="1">
    <citation type="submission" date="2018-09" db="EMBL/GenBank/DDBJ databases">
        <title>Genomic investigation of the strawberry pathogen Phytophthora fragariae indicates pathogenicity is determined by transcriptional variation in three key races.</title>
        <authorList>
            <person name="Adams T.M."/>
            <person name="Armitage A.D."/>
            <person name="Sobczyk M.K."/>
            <person name="Bates H.J."/>
            <person name="Dunwell J.M."/>
            <person name="Nellist C.F."/>
            <person name="Harrison R.J."/>
        </authorList>
    </citation>
    <scope>NUCLEOTIDE SEQUENCE [LARGE SCALE GENOMIC DNA]</scope>
    <source>
        <strain evidence="2 3">BC-23</strain>
        <strain evidence="1 4">ONT-3</strain>
    </source>
</reference>
<evidence type="ECO:0000313" key="2">
    <source>
        <dbReference type="EMBL" id="KAE9244402.1"/>
    </source>
</evidence>
<evidence type="ECO:0000313" key="1">
    <source>
        <dbReference type="EMBL" id="KAE9126088.1"/>
    </source>
</evidence>
<comment type="caution">
    <text evidence="2">The sequence shown here is derived from an EMBL/GenBank/DDBJ whole genome shotgun (WGS) entry which is preliminary data.</text>
</comment>
<dbReference type="SUPFAM" id="SSF64484">
    <property type="entry name" value="beta and beta-prime subunits of DNA dependent RNA-polymerase"/>
    <property type="match status" value="1"/>
</dbReference>
<dbReference type="EMBL" id="QXGC01000218">
    <property type="protein sequence ID" value="KAE9244402.1"/>
    <property type="molecule type" value="Genomic_DNA"/>
</dbReference>
<evidence type="ECO:0000313" key="3">
    <source>
        <dbReference type="Proteomes" id="UP000476176"/>
    </source>
</evidence>
<proteinExistence type="predicted"/>
<dbReference type="Proteomes" id="UP000488956">
    <property type="component" value="Unassembled WGS sequence"/>
</dbReference>
<accession>A0A6G0PF84</accession>
<organism evidence="2 3">
    <name type="scientific">Phytophthora fragariae</name>
    <dbReference type="NCBI Taxonomy" id="53985"/>
    <lineage>
        <taxon>Eukaryota</taxon>
        <taxon>Sar</taxon>
        <taxon>Stramenopiles</taxon>
        <taxon>Oomycota</taxon>
        <taxon>Peronosporomycetes</taxon>
        <taxon>Peronosporales</taxon>
        <taxon>Peronosporaceae</taxon>
        <taxon>Phytophthora</taxon>
    </lineage>
</organism>
<dbReference type="AlphaFoldDB" id="A0A6G0PF84"/>
<dbReference type="Proteomes" id="UP000476176">
    <property type="component" value="Unassembled WGS sequence"/>
</dbReference>
<gene>
    <name evidence="2" type="ORF">PF004_g5694</name>
    <name evidence="1" type="ORF">PF010_g5395</name>
</gene>
<evidence type="ECO:0000313" key="4">
    <source>
        <dbReference type="Proteomes" id="UP000488956"/>
    </source>
</evidence>
<protein>
    <submittedName>
        <fullName evidence="2">Uncharacterized protein</fullName>
    </submittedName>
</protein>
<sequence length="160" mass="17349">MVRQAGAHRPRGRRRSNECRIRGNLEGKLFQRNGRSGICGENNIDMEEARVSISISRWCSLQCTGCPRSCASTTTTGSHGLLQQPQRCVLDYRKLANGDTCANYPIASMNEGIALEYGNTVFRDLVGEGVVTINPAPSLLYSTISLGTTCAYCTTPMPGA</sequence>
<name>A0A6G0PF84_9STRA</name>
<dbReference type="EMBL" id="QXFX01000199">
    <property type="protein sequence ID" value="KAE9126088.1"/>
    <property type="molecule type" value="Genomic_DNA"/>
</dbReference>